<organism evidence="2 3">
    <name type="scientific">Escherichia coli O8</name>
    <dbReference type="NCBI Taxonomy" id="1010796"/>
    <lineage>
        <taxon>Bacteria</taxon>
        <taxon>Pseudomonadati</taxon>
        <taxon>Pseudomonadota</taxon>
        <taxon>Gammaproteobacteria</taxon>
        <taxon>Enterobacterales</taxon>
        <taxon>Enterobacteriaceae</taxon>
        <taxon>Escherichia</taxon>
    </lineage>
</organism>
<evidence type="ECO:0000259" key="1">
    <source>
        <dbReference type="Pfam" id="PF05257"/>
    </source>
</evidence>
<evidence type="ECO:0000313" key="3">
    <source>
        <dbReference type="Proteomes" id="UP000735456"/>
    </source>
</evidence>
<gene>
    <name evidence="2" type="ORF">DP913_00575</name>
</gene>
<dbReference type="NCBIfam" id="TIGR02594">
    <property type="entry name" value="TIGR02594 family protein"/>
    <property type="match status" value="1"/>
</dbReference>
<dbReference type="InterPro" id="IPR007921">
    <property type="entry name" value="CHAP_dom"/>
</dbReference>
<name>A0A9P2I7E6_ECOLX</name>
<feature type="domain" description="Peptidase C51" evidence="1">
    <location>
        <begin position="42"/>
        <end position="116"/>
    </location>
</feature>
<evidence type="ECO:0000313" key="2">
    <source>
        <dbReference type="EMBL" id="EFO3163561.1"/>
    </source>
</evidence>
<dbReference type="EMBL" id="AATQVU010000001">
    <property type="protein sequence ID" value="EFO3163561.1"/>
    <property type="molecule type" value="Genomic_DNA"/>
</dbReference>
<protein>
    <submittedName>
        <fullName evidence="2">TIGR02594 family protein</fullName>
    </submittedName>
</protein>
<dbReference type="AlphaFoldDB" id="A0A9P2I7E6"/>
<dbReference type="InterPro" id="IPR013423">
    <property type="entry name" value="CHP02594"/>
</dbReference>
<comment type="caution">
    <text evidence="2">The sequence shown here is derived from an EMBL/GenBank/DDBJ whole genome shotgun (WGS) entry which is preliminary data.</text>
</comment>
<dbReference type="Proteomes" id="UP000735456">
    <property type="component" value="Unassembled WGS sequence"/>
</dbReference>
<dbReference type="Pfam" id="PF05257">
    <property type="entry name" value="CHAP"/>
    <property type="match status" value="1"/>
</dbReference>
<reference evidence="2" key="1">
    <citation type="submission" date="2018-06" db="EMBL/GenBank/DDBJ databases">
        <authorList>
            <consortium name="GenomeTrakr network: Whole genome sequencing for foodborne pathogen traceback"/>
        </authorList>
    </citation>
    <scope>NUCLEOTIDE SEQUENCE</scope>
    <source>
        <strain evidence="2">PSU-0700</strain>
    </source>
</reference>
<accession>A0A9P2I7E6</accession>
<sequence length="161" mass="17721">MSEPRWLTEAHKFIGLKEIKGPQHNQEILQFWRDIKRGGIKDDETPWCAAFTGAVLERCGIKSTLFESAGSYLGWGEQLLKPAFGCVVVFKRDGGGHVGFVVGQNSAGDLLVLGGNQSDAVNIKAFPRSRVSGYRWPVGVQDIPDFNLPERVNISFSISEA</sequence>
<proteinExistence type="predicted"/>